<evidence type="ECO:0008006" key="3">
    <source>
        <dbReference type="Google" id="ProtNLM"/>
    </source>
</evidence>
<protein>
    <recommendedName>
        <fullName evidence="3">Polyprotein protein</fullName>
    </recommendedName>
</protein>
<reference evidence="1" key="2">
    <citation type="submission" date="2015-06" db="UniProtKB">
        <authorList>
            <consortium name="EnsemblPlants"/>
        </authorList>
    </citation>
    <scope>IDENTIFICATION</scope>
    <source>
        <strain evidence="1">DM1-3 516 R44</strain>
    </source>
</reference>
<reference evidence="2" key="1">
    <citation type="journal article" date="2011" name="Nature">
        <title>Genome sequence and analysis of the tuber crop potato.</title>
        <authorList>
            <consortium name="The Potato Genome Sequencing Consortium"/>
        </authorList>
    </citation>
    <scope>NUCLEOTIDE SEQUENCE [LARGE SCALE GENOMIC DNA]</scope>
    <source>
        <strain evidence="2">cv. DM1-3 516 R44</strain>
    </source>
</reference>
<dbReference type="HOGENOM" id="CLU_145080_1_0_1"/>
<dbReference type="Proteomes" id="UP000011115">
    <property type="component" value="Unassembled WGS sequence"/>
</dbReference>
<dbReference type="PaxDb" id="4113-PGSC0003DMT400095612"/>
<proteinExistence type="predicted"/>
<accession>M1DWP4</accession>
<evidence type="ECO:0000313" key="1">
    <source>
        <dbReference type="EnsemblPlants" id="PGSC0003DMT400095612"/>
    </source>
</evidence>
<dbReference type="EnsemblPlants" id="PGSC0003DMT400095612">
    <property type="protein sequence ID" value="PGSC0003DMT400095612"/>
    <property type="gene ID" value="PGSC0003DMG400045183"/>
</dbReference>
<dbReference type="AlphaFoldDB" id="M1DWP4"/>
<name>M1DWP4_SOLTU</name>
<dbReference type="InParanoid" id="M1DWP4"/>
<evidence type="ECO:0000313" key="2">
    <source>
        <dbReference type="Proteomes" id="UP000011115"/>
    </source>
</evidence>
<dbReference type="Gramene" id="PGSC0003DMT400095612">
    <property type="protein sequence ID" value="PGSC0003DMT400095612"/>
    <property type="gene ID" value="PGSC0003DMG400045183"/>
</dbReference>
<organism evidence="1 2">
    <name type="scientific">Solanum tuberosum</name>
    <name type="common">Potato</name>
    <dbReference type="NCBI Taxonomy" id="4113"/>
    <lineage>
        <taxon>Eukaryota</taxon>
        <taxon>Viridiplantae</taxon>
        <taxon>Streptophyta</taxon>
        <taxon>Embryophyta</taxon>
        <taxon>Tracheophyta</taxon>
        <taxon>Spermatophyta</taxon>
        <taxon>Magnoliopsida</taxon>
        <taxon>eudicotyledons</taxon>
        <taxon>Gunneridae</taxon>
        <taxon>Pentapetalae</taxon>
        <taxon>asterids</taxon>
        <taxon>lamiids</taxon>
        <taxon>Solanales</taxon>
        <taxon>Solanaceae</taxon>
        <taxon>Solanoideae</taxon>
        <taxon>Solaneae</taxon>
        <taxon>Solanum</taxon>
    </lineage>
</organism>
<sequence>MGSLSRSADVRAARVEKNFPMLIDQAILNALDSLSEQVVKCKKTVDRQKMRIDELTTRIDVLEKTAGSSSVLDILRAKVGVDENVEDEELAEETDEEGLREDEHGIVETLIEVHETEEVVI</sequence>
<keyword evidence="2" id="KW-1185">Reference proteome</keyword>